<name>A0A178USC0_ARATH</name>
<feature type="chain" id="PRO_5008094246" evidence="2">
    <location>
        <begin position="23"/>
        <end position="228"/>
    </location>
</feature>
<proteinExistence type="predicted"/>
<sequence>MAFALKCFVVVLLLSMVSHGLCLCTFGKIQIGAVRTGREIGGQPEWKVTVINTCNCFQKHVTLSCGGFAPAKPVKPLLLQPQGNTCLMIKGAALPAGATAQFTYAGQPYIFRPVGSKVDPRMCRCTFGDIQIGTVRTGKEISGQPEWKVTVTNTCKCLQKHVTLSCGGFAPVKPVEPWLLLPQGNRCLLIKGEALPAGASAEFSYAGEPYIFRLIGSTVDPSCNKSLL</sequence>
<evidence type="ECO:0000256" key="2">
    <source>
        <dbReference type="SAM" id="SignalP"/>
    </source>
</evidence>
<evidence type="ECO:0000313" key="4">
    <source>
        <dbReference type="Proteomes" id="UP000078284"/>
    </source>
</evidence>
<dbReference type="Pfam" id="PF24068">
    <property type="entry name" value="TPD1_C"/>
    <property type="match status" value="2"/>
</dbReference>
<dbReference type="InterPro" id="IPR040361">
    <property type="entry name" value="TPD1"/>
</dbReference>
<feature type="signal peptide" evidence="2">
    <location>
        <begin position="1"/>
        <end position="22"/>
    </location>
</feature>
<protein>
    <submittedName>
        <fullName evidence="3">Uncharacterized protein</fullName>
    </submittedName>
</protein>
<comment type="caution">
    <text evidence="3">The sequence shown here is derived from an EMBL/GenBank/DDBJ whole genome shotgun (WGS) entry which is preliminary data.</text>
</comment>
<dbReference type="PANTHER" id="PTHR33184">
    <property type="entry name" value="PROTEIN TAPETUM DETERMINANT 1-LIKE-RELATED"/>
    <property type="match status" value="1"/>
</dbReference>
<dbReference type="PANTHER" id="PTHR33184:SF11">
    <property type="entry name" value="BETA-1,3-N-ACETYLGLUCOSAMINYLTRANSFERASE FAMILY PROTEIN"/>
    <property type="match status" value="1"/>
</dbReference>
<dbReference type="EMBL" id="LUHQ01000004">
    <property type="protein sequence ID" value="OAO96525.1"/>
    <property type="molecule type" value="Genomic_DNA"/>
</dbReference>
<gene>
    <name evidence="3" type="ordered locus">AXX17_At4g36750</name>
</gene>
<dbReference type="Proteomes" id="UP000078284">
    <property type="component" value="Chromosome 4"/>
</dbReference>
<dbReference type="ExpressionAtlas" id="A0A178USC0">
    <property type="expression patterns" value="baseline"/>
</dbReference>
<accession>A0A178USC0</accession>
<dbReference type="AlphaFoldDB" id="A0A178USC0"/>
<reference evidence="4" key="1">
    <citation type="journal article" date="2016" name="Proc. Natl. Acad. Sci. U.S.A.">
        <title>Chromosome-level assembly of Arabidopsis thaliana Ler reveals the extent of translocation and inversion polymorphisms.</title>
        <authorList>
            <person name="Zapata L."/>
            <person name="Ding J."/>
            <person name="Willing E.M."/>
            <person name="Hartwig B."/>
            <person name="Bezdan D."/>
            <person name="Jiao W.B."/>
            <person name="Patel V."/>
            <person name="Velikkakam James G."/>
            <person name="Koornneef M."/>
            <person name="Ossowski S."/>
            <person name="Schneeberger K."/>
        </authorList>
    </citation>
    <scope>NUCLEOTIDE SEQUENCE [LARGE SCALE GENOMIC DNA]</scope>
    <source>
        <strain evidence="4">cv. Landsberg erecta</strain>
    </source>
</reference>
<organism evidence="3 4">
    <name type="scientific">Arabidopsis thaliana</name>
    <name type="common">Mouse-ear cress</name>
    <dbReference type="NCBI Taxonomy" id="3702"/>
    <lineage>
        <taxon>Eukaryota</taxon>
        <taxon>Viridiplantae</taxon>
        <taxon>Streptophyta</taxon>
        <taxon>Embryophyta</taxon>
        <taxon>Tracheophyta</taxon>
        <taxon>Spermatophyta</taxon>
        <taxon>Magnoliopsida</taxon>
        <taxon>eudicotyledons</taxon>
        <taxon>Gunneridae</taxon>
        <taxon>Pentapetalae</taxon>
        <taxon>rosids</taxon>
        <taxon>malvids</taxon>
        <taxon>Brassicales</taxon>
        <taxon>Brassicaceae</taxon>
        <taxon>Camelineae</taxon>
        <taxon>Arabidopsis</taxon>
    </lineage>
</organism>
<evidence type="ECO:0000256" key="1">
    <source>
        <dbReference type="ARBA" id="ARBA00022729"/>
    </source>
</evidence>
<evidence type="ECO:0000313" key="3">
    <source>
        <dbReference type="EMBL" id="OAO96525.1"/>
    </source>
</evidence>
<keyword evidence="1 2" id="KW-0732">Signal</keyword>